<dbReference type="PRINTS" id="PR01590">
    <property type="entry name" value="HTHFIS"/>
</dbReference>
<dbReference type="InterPro" id="IPR025943">
    <property type="entry name" value="Sigma_54_int_dom_ATP-bd_2"/>
</dbReference>
<dbReference type="FunFam" id="3.40.50.300:FF:000006">
    <property type="entry name" value="DNA-binding transcriptional regulator NtrC"/>
    <property type="match status" value="1"/>
</dbReference>
<keyword evidence="4" id="KW-0238">DNA-binding</keyword>
<dbReference type="EMBL" id="UOFP01000036">
    <property type="protein sequence ID" value="VAW84258.1"/>
    <property type="molecule type" value="Genomic_DNA"/>
</dbReference>
<dbReference type="PROSITE" id="PS00676">
    <property type="entry name" value="SIGMA54_INTERACT_2"/>
    <property type="match status" value="1"/>
</dbReference>
<dbReference type="SUPFAM" id="SSF52540">
    <property type="entry name" value="P-loop containing nucleoside triphosphate hydrolases"/>
    <property type="match status" value="1"/>
</dbReference>
<dbReference type="InterPro" id="IPR002078">
    <property type="entry name" value="Sigma_54_int"/>
</dbReference>
<dbReference type="SUPFAM" id="SSF52172">
    <property type="entry name" value="CheY-like"/>
    <property type="match status" value="1"/>
</dbReference>
<dbReference type="SMART" id="SM00382">
    <property type="entry name" value="AAA"/>
    <property type="match status" value="1"/>
</dbReference>
<dbReference type="Pfam" id="PF00158">
    <property type="entry name" value="Sigma54_activat"/>
    <property type="match status" value="1"/>
</dbReference>
<dbReference type="PANTHER" id="PTHR32071">
    <property type="entry name" value="TRANSCRIPTIONAL REGULATORY PROTEIN"/>
    <property type="match status" value="1"/>
</dbReference>
<dbReference type="SUPFAM" id="SSF46689">
    <property type="entry name" value="Homeodomain-like"/>
    <property type="match status" value="1"/>
</dbReference>
<dbReference type="InterPro" id="IPR003593">
    <property type="entry name" value="AAA+_ATPase"/>
</dbReference>
<dbReference type="SMART" id="SM00448">
    <property type="entry name" value="REC"/>
    <property type="match status" value="1"/>
</dbReference>
<sequence>MSAPLILIADDDPGIREVLAFQLEDAGYRVLQACHGTEALKIYQEQQPDLLLTDLRMPIKDGHALLQSVLKIDPFATVIVMTAYASVEAAVDIMKTGAFDFLVKPFKEEEVLSTLERGIQVAQLKGENKRLRQALQETQNGELQSRSDKMQHLYQQAHSIADTDANVLINGETGTGKEHLAQSIHRHSHRADNAWIVVNCGALPEQLVEAELFGHTKGAFTGASQAREGRIASADNGTLLLDEIGDLPLNAQVKLLRFLQEGEIQAIGADAPRHVNVRVIAATHKDLHSMMREGSFREDLYYRLSVITLHLPALRERREDIMPLANMFLGQSAASHNREPAAFTPAGAKLIENFGWPGNVRQLKNFCERWALLYAKKELTPEILQTDLASNPQSNHWQLPPEGVDLAELEQQLIEQALSRTQGNKTQAARLLGISRHTLDYRLDKYKINTR</sequence>
<dbReference type="PROSITE" id="PS00688">
    <property type="entry name" value="SIGMA54_INTERACT_3"/>
    <property type="match status" value="1"/>
</dbReference>
<dbReference type="InterPro" id="IPR025944">
    <property type="entry name" value="Sigma_54_int_dom_CS"/>
</dbReference>
<keyword evidence="1" id="KW-0547">Nucleotide-binding</keyword>
<dbReference type="Pfam" id="PF00072">
    <property type="entry name" value="Response_reg"/>
    <property type="match status" value="1"/>
</dbReference>
<dbReference type="GO" id="GO:0043565">
    <property type="term" value="F:sequence-specific DNA binding"/>
    <property type="evidence" value="ECO:0007669"/>
    <property type="project" value="InterPro"/>
</dbReference>
<feature type="domain" description="Response regulatory" evidence="7">
    <location>
        <begin position="5"/>
        <end position="119"/>
    </location>
</feature>
<gene>
    <name evidence="8" type="ORF">MNBD_GAMMA18-2165</name>
</gene>
<dbReference type="Gene3D" id="1.10.8.60">
    <property type="match status" value="1"/>
</dbReference>
<dbReference type="Pfam" id="PF02954">
    <property type="entry name" value="HTH_8"/>
    <property type="match status" value="1"/>
</dbReference>
<name>A0A3B0YTN5_9ZZZZ</name>
<dbReference type="CDD" id="cd00009">
    <property type="entry name" value="AAA"/>
    <property type="match status" value="1"/>
</dbReference>
<feature type="domain" description="Sigma-54 factor interaction" evidence="6">
    <location>
        <begin position="143"/>
        <end position="372"/>
    </location>
</feature>
<dbReference type="InterPro" id="IPR002197">
    <property type="entry name" value="HTH_Fis"/>
</dbReference>
<dbReference type="InterPro" id="IPR011006">
    <property type="entry name" value="CheY-like_superfamily"/>
</dbReference>
<dbReference type="InterPro" id="IPR001789">
    <property type="entry name" value="Sig_transdc_resp-reg_receiver"/>
</dbReference>
<keyword evidence="3" id="KW-0805">Transcription regulation</keyword>
<protein>
    <submittedName>
        <fullName evidence="8">Response regulator of zinc sigma-54-dependent two-component system</fullName>
    </submittedName>
</protein>
<dbReference type="InterPro" id="IPR025662">
    <property type="entry name" value="Sigma_54_int_dom_ATP-bd_1"/>
</dbReference>
<dbReference type="GO" id="GO:0000160">
    <property type="term" value="P:phosphorelay signal transduction system"/>
    <property type="evidence" value="ECO:0007669"/>
    <property type="project" value="InterPro"/>
</dbReference>
<dbReference type="InterPro" id="IPR058031">
    <property type="entry name" value="AAA_lid_NorR"/>
</dbReference>
<dbReference type="GO" id="GO:0005524">
    <property type="term" value="F:ATP binding"/>
    <property type="evidence" value="ECO:0007669"/>
    <property type="project" value="UniProtKB-KW"/>
</dbReference>
<dbReference type="Gene3D" id="1.10.10.60">
    <property type="entry name" value="Homeodomain-like"/>
    <property type="match status" value="1"/>
</dbReference>
<evidence type="ECO:0000256" key="5">
    <source>
        <dbReference type="ARBA" id="ARBA00023163"/>
    </source>
</evidence>
<evidence type="ECO:0000256" key="4">
    <source>
        <dbReference type="ARBA" id="ARBA00023125"/>
    </source>
</evidence>
<evidence type="ECO:0000259" key="7">
    <source>
        <dbReference type="PROSITE" id="PS50110"/>
    </source>
</evidence>
<dbReference type="PROSITE" id="PS00675">
    <property type="entry name" value="SIGMA54_INTERACT_1"/>
    <property type="match status" value="1"/>
</dbReference>
<evidence type="ECO:0000256" key="1">
    <source>
        <dbReference type="ARBA" id="ARBA00022741"/>
    </source>
</evidence>
<organism evidence="8">
    <name type="scientific">hydrothermal vent metagenome</name>
    <dbReference type="NCBI Taxonomy" id="652676"/>
    <lineage>
        <taxon>unclassified sequences</taxon>
        <taxon>metagenomes</taxon>
        <taxon>ecological metagenomes</taxon>
    </lineage>
</organism>
<keyword evidence="2" id="KW-0067">ATP-binding</keyword>
<evidence type="ECO:0000259" key="6">
    <source>
        <dbReference type="PROSITE" id="PS50045"/>
    </source>
</evidence>
<dbReference type="GO" id="GO:0006355">
    <property type="term" value="P:regulation of DNA-templated transcription"/>
    <property type="evidence" value="ECO:0007669"/>
    <property type="project" value="InterPro"/>
</dbReference>
<dbReference type="AlphaFoldDB" id="A0A3B0YTN5"/>
<reference evidence="8" key="1">
    <citation type="submission" date="2018-06" db="EMBL/GenBank/DDBJ databases">
        <authorList>
            <person name="Zhirakovskaya E."/>
        </authorList>
    </citation>
    <scope>NUCLEOTIDE SEQUENCE</scope>
</reference>
<evidence type="ECO:0000256" key="3">
    <source>
        <dbReference type="ARBA" id="ARBA00023015"/>
    </source>
</evidence>
<evidence type="ECO:0000256" key="2">
    <source>
        <dbReference type="ARBA" id="ARBA00022840"/>
    </source>
</evidence>
<dbReference type="InterPro" id="IPR009057">
    <property type="entry name" value="Homeodomain-like_sf"/>
</dbReference>
<dbReference type="Pfam" id="PF25601">
    <property type="entry name" value="AAA_lid_14"/>
    <property type="match status" value="1"/>
</dbReference>
<dbReference type="InterPro" id="IPR027417">
    <property type="entry name" value="P-loop_NTPase"/>
</dbReference>
<evidence type="ECO:0000313" key="8">
    <source>
        <dbReference type="EMBL" id="VAW84258.1"/>
    </source>
</evidence>
<keyword evidence="5" id="KW-0804">Transcription</keyword>
<dbReference type="PANTHER" id="PTHR32071:SF57">
    <property type="entry name" value="C4-DICARBOXYLATE TRANSPORT TRANSCRIPTIONAL REGULATORY PROTEIN DCTD"/>
    <property type="match status" value="1"/>
</dbReference>
<proteinExistence type="predicted"/>
<dbReference type="Gene3D" id="3.40.50.2300">
    <property type="match status" value="1"/>
</dbReference>
<accession>A0A3B0YTN5</accession>
<dbReference type="Gene3D" id="3.40.50.300">
    <property type="entry name" value="P-loop containing nucleotide triphosphate hydrolases"/>
    <property type="match status" value="1"/>
</dbReference>
<dbReference type="PROSITE" id="PS50110">
    <property type="entry name" value="RESPONSE_REGULATORY"/>
    <property type="match status" value="1"/>
</dbReference>
<dbReference type="PROSITE" id="PS50045">
    <property type="entry name" value="SIGMA54_INTERACT_4"/>
    <property type="match status" value="1"/>
</dbReference>